<name>A0ABT9XLJ3_9BACL</name>
<dbReference type="Gene3D" id="3.20.20.450">
    <property type="entry name" value="EAL domain"/>
    <property type="match status" value="1"/>
</dbReference>
<dbReference type="Proteomes" id="UP001232973">
    <property type="component" value="Unassembled WGS sequence"/>
</dbReference>
<dbReference type="EMBL" id="JAUSTP010000034">
    <property type="protein sequence ID" value="MDQ0191184.1"/>
    <property type="molecule type" value="Genomic_DNA"/>
</dbReference>
<accession>A0ABT9XLJ3</accession>
<feature type="transmembrane region" description="Helical" evidence="1">
    <location>
        <begin position="12"/>
        <end position="33"/>
    </location>
</feature>
<dbReference type="PANTHER" id="PTHR33121">
    <property type="entry name" value="CYCLIC DI-GMP PHOSPHODIESTERASE PDEF"/>
    <property type="match status" value="1"/>
</dbReference>
<keyword evidence="1" id="KW-1133">Transmembrane helix</keyword>
<dbReference type="CDD" id="cd01948">
    <property type="entry name" value="EAL"/>
    <property type="match status" value="1"/>
</dbReference>
<evidence type="ECO:0000313" key="4">
    <source>
        <dbReference type="Proteomes" id="UP001232973"/>
    </source>
</evidence>
<dbReference type="InterPro" id="IPR050706">
    <property type="entry name" value="Cyclic-di-GMP_PDE-like"/>
</dbReference>
<dbReference type="PANTHER" id="PTHR33121:SF70">
    <property type="entry name" value="SIGNALING PROTEIN YKOW"/>
    <property type="match status" value="1"/>
</dbReference>
<protein>
    <submittedName>
        <fullName evidence="3">EAL domain-containing protein (Putative c-di-GMP-specific phosphodiesterase class I)</fullName>
    </submittedName>
</protein>
<keyword evidence="1" id="KW-0812">Transmembrane</keyword>
<keyword evidence="4" id="KW-1185">Reference proteome</keyword>
<evidence type="ECO:0000313" key="3">
    <source>
        <dbReference type="EMBL" id="MDQ0191184.1"/>
    </source>
</evidence>
<gene>
    <name evidence="3" type="ORF">J2S03_003053</name>
</gene>
<feature type="domain" description="EAL" evidence="2">
    <location>
        <begin position="106"/>
        <end position="319"/>
    </location>
</feature>
<feature type="transmembrane region" description="Helical" evidence="1">
    <location>
        <begin position="45"/>
        <end position="67"/>
    </location>
</feature>
<organism evidence="3 4">
    <name type="scientific">Alicyclobacillus cycloheptanicus</name>
    <dbReference type="NCBI Taxonomy" id="1457"/>
    <lineage>
        <taxon>Bacteria</taxon>
        <taxon>Bacillati</taxon>
        <taxon>Bacillota</taxon>
        <taxon>Bacilli</taxon>
        <taxon>Bacillales</taxon>
        <taxon>Alicyclobacillaceae</taxon>
        <taxon>Alicyclobacillus</taxon>
    </lineage>
</organism>
<dbReference type="SMART" id="SM00052">
    <property type="entry name" value="EAL"/>
    <property type="match status" value="1"/>
</dbReference>
<sequence length="319" mass="35847">MEWKHRRTGAPPVWSVVVGFWVMVGGMLAQVVFDLTFVAKDTVNQQVLAAASLLAVGFVTIGLFVLVREYRHNRRIRCLAYHDSKQDGRGGYRLCDESMDAVFGERVMLETGLQRALANHEFYLVYQPRVDVQTRSMTSAEALLRWHHPVSGLISPGVFIPIAEKSGLIVEIGMWVLEQVCEQIRSWQEAGLAPVRIAVNVSPLQLLAPRFVKQVQEILERTQVNPSFLEIEVTEGAFIDHQGDVIEKLKWLRFLGIPVSIDDFGTGYSSLARLKHLPVDTLKIDQAFVREMHDDKGAVARTIIALGHDLESYISSLLS</sequence>
<dbReference type="PROSITE" id="PS50883">
    <property type="entry name" value="EAL"/>
    <property type="match status" value="1"/>
</dbReference>
<keyword evidence="1" id="KW-0472">Membrane</keyword>
<dbReference type="Pfam" id="PF00563">
    <property type="entry name" value="EAL"/>
    <property type="match status" value="1"/>
</dbReference>
<evidence type="ECO:0000259" key="2">
    <source>
        <dbReference type="PROSITE" id="PS50883"/>
    </source>
</evidence>
<evidence type="ECO:0000256" key="1">
    <source>
        <dbReference type="SAM" id="Phobius"/>
    </source>
</evidence>
<proteinExistence type="predicted"/>
<dbReference type="RefSeq" id="WP_274456882.1">
    <property type="nucleotide sequence ID" value="NZ_CP067097.1"/>
</dbReference>
<dbReference type="InterPro" id="IPR001633">
    <property type="entry name" value="EAL_dom"/>
</dbReference>
<dbReference type="InterPro" id="IPR035919">
    <property type="entry name" value="EAL_sf"/>
</dbReference>
<comment type="caution">
    <text evidence="3">The sequence shown here is derived from an EMBL/GenBank/DDBJ whole genome shotgun (WGS) entry which is preliminary data.</text>
</comment>
<dbReference type="SUPFAM" id="SSF141868">
    <property type="entry name" value="EAL domain-like"/>
    <property type="match status" value="1"/>
</dbReference>
<reference evidence="3 4" key="1">
    <citation type="submission" date="2023-07" db="EMBL/GenBank/DDBJ databases">
        <title>Genomic Encyclopedia of Type Strains, Phase IV (KMG-IV): sequencing the most valuable type-strain genomes for metagenomic binning, comparative biology and taxonomic classification.</title>
        <authorList>
            <person name="Goeker M."/>
        </authorList>
    </citation>
    <scope>NUCLEOTIDE SEQUENCE [LARGE SCALE GENOMIC DNA]</scope>
    <source>
        <strain evidence="3 4">DSM 4006</strain>
    </source>
</reference>